<dbReference type="OrthoDB" id="8442276at2"/>
<evidence type="ECO:0000313" key="2">
    <source>
        <dbReference type="Proteomes" id="UP000268059"/>
    </source>
</evidence>
<dbReference type="InterPro" id="IPR025352">
    <property type="entry name" value="DUF4256"/>
</dbReference>
<gene>
    <name evidence="1" type="ORF">SG0102_26440</name>
</gene>
<dbReference type="Proteomes" id="UP000268059">
    <property type="component" value="Chromosome"/>
</dbReference>
<dbReference type="InParanoid" id="A0A3G9J9J0"/>
<dbReference type="KEGG" id="ebm:SG0102_26440"/>
<name>A0A3G9J9J0_9FIRM</name>
<keyword evidence="2" id="KW-1185">Reference proteome</keyword>
<evidence type="ECO:0008006" key="3">
    <source>
        <dbReference type="Google" id="ProtNLM"/>
    </source>
</evidence>
<dbReference type="EMBL" id="AP019309">
    <property type="protein sequence ID" value="BBH27710.1"/>
    <property type="molecule type" value="Genomic_DNA"/>
</dbReference>
<accession>A0A3G9J9J0</accession>
<organism evidence="1 2">
    <name type="scientific">Intestinibaculum porci</name>
    <dbReference type="NCBI Taxonomy" id="2487118"/>
    <lineage>
        <taxon>Bacteria</taxon>
        <taxon>Bacillati</taxon>
        <taxon>Bacillota</taxon>
        <taxon>Erysipelotrichia</taxon>
        <taxon>Erysipelotrichales</taxon>
        <taxon>Erysipelotrichaceae</taxon>
        <taxon>Intestinibaculum</taxon>
    </lineage>
</organism>
<dbReference type="AlphaFoldDB" id="A0A3G9J9J0"/>
<dbReference type="RefSeq" id="WP_125120412.1">
    <property type="nucleotide sequence ID" value="NZ_AP019309.1"/>
</dbReference>
<evidence type="ECO:0000313" key="1">
    <source>
        <dbReference type="EMBL" id="BBH27710.1"/>
    </source>
</evidence>
<reference evidence="1 2" key="1">
    <citation type="submission" date="2018-11" db="EMBL/GenBank/DDBJ databases">
        <title>Novel Erysipelotrichaceae bacterium isolated from small intestine of a swine.</title>
        <authorList>
            <person name="Kim J.S."/>
            <person name="Choe H."/>
            <person name="Lee Y.R."/>
            <person name="Kim K.M."/>
            <person name="Park D.S."/>
        </authorList>
    </citation>
    <scope>NUCLEOTIDE SEQUENCE [LARGE SCALE GENOMIC DNA]</scope>
    <source>
        <strain evidence="1 2">SG0102</strain>
    </source>
</reference>
<sequence length="159" mass="18157">MPFKDNFIAHPQRHPGISYDDIKNLIDPATLAYLEDPDVLAYQGHLYLVDFSHESPSRRSVCYDKEARVQRKKNPPITSAMEEAQKHGLSLVDEDMYMYMQSLAPLDEKSQSWIATPSSIRELGGALFGSYKYGRAFIFYNGADAYYATRGFRCCLLIK</sequence>
<proteinExistence type="predicted"/>
<protein>
    <recommendedName>
        <fullName evidence="3">DUF4256 domain-containing protein</fullName>
    </recommendedName>
</protein>
<dbReference type="Pfam" id="PF14066">
    <property type="entry name" value="DUF4256"/>
    <property type="match status" value="1"/>
</dbReference>